<dbReference type="RefSeq" id="WP_090974109.1">
    <property type="nucleotide sequence ID" value="NZ_FOLL01000013.1"/>
</dbReference>
<name>A0A1I1JZ35_9SPHI</name>
<dbReference type="EMBL" id="FOLL01000013">
    <property type="protein sequence ID" value="SFC51013.1"/>
    <property type="molecule type" value="Genomic_DNA"/>
</dbReference>
<dbReference type="OrthoDB" id="1122951at2"/>
<reference evidence="1 2" key="1">
    <citation type="submission" date="2016-10" db="EMBL/GenBank/DDBJ databases">
        <authorList>
            <person name="de Groot N.N."/>
        </authorList>
    </citation>
    <scope>NUCLEOTIDE SEQUENCE [LARGE SCALE GENOMIC DNA]</scope>
    <source>
        <strain evidence="1 2">DSM 22900</strain>
    </source>
</reference>
<evidence type="ECO:0008006" key="3">
    <source>
        <dbReference type="Google" id="ProtNLM"/>
    </source>
</evidence>
<evidence type="ECO:0000313" key="1">
    <source>
        <dbReference type="EMBL" id="SFC51013.1"/>
    </source>
</evidence>
<gene>
    <name evidence="1" type="ORF">SAMN05421747_1132</name>
</gene>
<dbReference type="AlphaFoldDB" id="A0A1I1JZ35"/>
<organism evidence="1 2">
    <name type="scientific">Parapedobacter composti</name>
    <dbReference type="NCBI Taxonomy" id="623281"/>
    <lineage>
        <taxon>Bacteria</taxon>
        <taxon>Pseudomonadati</taxon>
        <taxon>Bacteroidota</taxon>
        <taxon>Sphingobacteriia</taxon>
        <taxon>Sphingobacteriales</taxon>
        <taxon>Sphingobacteriaceae</taxon>
        <taxon>Parapedobacter</taxon>
    </lineage>
</organism>
<dbReference type="PROSITE" id="PS51257">
    <property type="entry name" value="PROKAR_LIPOPROTEIN"/>
    <property type="match status" value="1"/>
</dbReference>
<sequence>MKKSLLNNILIGTLAAAVSMVGCTKDNNDPDPGTDPGERWLTVSGALMQDEPGDGNGGTRVYSVSTDDARNPDVAINVFDNGFGVKSQRTARLQSSKDGNFLYNIQYTGADGGVFNKYIVNGGNNFPEADVSINTANYVGTSPRWAKVDEQTGIAVNVTNIQVINDDNGNYLATRGKATVLAIDLQDVSIRGFKDFEFALSAEDEALGYTIWRLDAPALNKAGNKLYIGTWLRKHIPGTTTQDDASAPRLGTKTIVLDYPSLANPKVITSTVTTGDNSGYRSPMSYAADDGYVYQATHRELPGTGGSHILRIGQDNEYDNDYIFRLDAALGTTDSYIYTWKYTGNGTGIVLYRDGNDVDGVARVDLNARTATKLNIPVQQINFSQYQGITVVGENVYIAVAPVGQDGNIYIINSRSGEVTAGAKLINKPGNQYIGIH</sequence>
<dbReference type="STRING" id="623281.SAMN05421747_1132"/>
<dbReference type="Proteomes" id="UP000199577">
    <property type="component" value="Unassembled WGS sequence"/>
</dbReference>
<keyword evidence="2" id="KW-1185">Reference proteome</keyword>
<accession>A0A1I1JZ35</accession>
<evidence type="ECO:0000313" key="2">
    <source>
        <dbReference type="Proteomes" id="UP000199577"/>
    </source>
</evidence>
<protein>
    <recommendedName>
        <fullName evidence="3">DUF4374 domain-containing protein</fullName>
    </recommendedName>
</protein>
<proteinExistence type="predicted"/>